<feature type="repeat" description="RCC1" evidence="2">
    <location>
        <begin position="187"/>
        <end position="236"/>
    </location>
</feature>
<dbReference type="Gene3D" id="2.130.10.30">
    <property type="entry name" value="Regulator of chromosome condensation 1/beta-lactamase-inhibitor protein II"/>
    <property type="match status" value="1"/>
</dbReference>
<dbReference type="PROSITE" id="PS50012">
    <property type="entry name" value="RCC1_3"/>
    <property type="match status" value="2"/>
</dbReference>
<evidence type="ECO:0000256" key="3">
    <source>
        <dbReference type="SAM" id="MobiDB-lite"/>
    </source>
</evidence>
<gene>
    <name evidence="4" type="primary">Rpgr_1</name>
    <name evidence="4" type="ORF">FJT64_022604</name>
</gene>
<accession>A0A6A4WIB9</accession>
<dbReference type="SUPFAM" id="SSF50985">
    <property type="entry name" value="RCC1/BLIP-II"/>
    <property type="match status" value="1"/>
</dbReference>
<name>A0A6A4WIB9_AMPAM</name>
<dbReference type="PRINTS" id="PR00633">
    <property type="entry name" value="RCCNDNSATION"/>
</dbReference>
<evidence type="ECO:0000313" key="5">
    <source>
        <dbReference type="Proteomes" id="UP000440578"/>
    </source>
</evidence>
<dbReference type="InterPro" id="IPR009091">
    <property type="entry name" value="RCC1/BLIP-II"/>
</dbReference>
<feature type="repeat" description="RCC1" evidence="2">
    <location>
        <begin position="109"/>
        <end position="186"/>
    </location>
</feature>
<comment type="caution">
    <text evidence="4">The sequence shown here is derived from an EMBL/GenBank/DDBJ whole genome shotgun (WGS) entry which is preliminary data.</text>
</comment>
<feature type="region of interest" description="Disordered" evidence="3">
    <location>
        <begin position="20"/>
        <end position="50"/>
    </location>
</feature>
<reference evidence="4 5" key="1">
    <citation type="submission" date="2019-07" db="EMBL/GenBank/DDBJ databases">
        <title>Draft genome assembly of a fouling barnacle, Amphibalanus amphitrite (Darwin, 1854): The first reference genome for Thecostraca.</title>
        <authorList>
            <person name="Kim W."/>
        </authorList>
    </citation>
    <scope>NUCLEOTIDE SEQUENCE [LARGE SCALE GENOMIC DNA]</scope>
    <source>
        <strain evidence="4">SNU_AA5</strain>
        <tissue evidence="4">Soma without cirri and trophi</tissue>
    </source>
</reference>
<dbReference type="OrthoDB" id="10256179at2759"/>
<protein>
    <submittedName>
        <fullName evidence="4">X-linked retinitis pigmentosa GTPase regulator</fullName>
    </submittedName>
</protein>
<proteinExistence type="predicted"/>
<keyword evidence="5" id="KW-1185">Reference proteome</keyword>
<dbReference type="InterPro" id="IPR000408">
    <property type="entry name" value="Reg_chr_condens"/>
</dbReference>
<dbReference type="Proteomes" id="UP000440578">
    <property type="component" value="Unassembled WGS sequence"/>
</dbReference>
<dbReference type="AlphaFoldDB" id="A0A6A4WIB9"/>
<dbReference type="InterPro" id="IPR051625">
    <property type="entry name" value="Signaling_Regulatory_Domain"/>
</dbReference>
<evidence type="ECO:0000256" key="1">
    <source>
        <dbReference type="ARBA" id="ARBA00022737"/>
    </source>
</evidence>
<keyword evidence="1" id="KW-0677">Repeat</keyword>
<evidence type="ECO:0000313" key="4">
    <source>
        <dbReference type="EMBL" id="KAF0305833.1"/>
    </source>
</evidence>
<dbReference type="Pfam" id="PF00415">
    <property type="entry name" value="RCC1"/>
    <property type="match status" value="2"/>
</dbReference>
<dbReference type="PANTHER" id="PTHR22872">
    <property type="entry name" value="BTK-BINDING PROTEIN-RELATED"/>
    <property type="match status" value="1"/>
</dbReference>
<dbReference type="PANTHER" id="PTHR22872:SF9">
    <property type="entry name" value="X-LINKED RETINITIS PIGMENTOSA GTPASE REGULATOR"/>
    <property type="match status" value="1"/>
</dbReference>
<dbReference type="EMBL" id="VIIS01000717">
    <property type="protein sequence ID" value="KAF0305833.1"/>
    <property type="molecule type" value="Genomic_DNA"/>
</dbReference>
<evidence type="ECO:0000256" key="2">
    <source>
        <dbReference type="PROSITE-ProRule" id="PRU00235"/>
    </source>
</evidence>
<sequence length="239" mass="25472">MVSGRRAWTPLLAAHLHGLGTGGSERGSMERHGVHTAPYSRPGRQQHAAADRSRCAMADHEELPETGAVLTFGRSRFNENQASRFWIKNDPIIACACGDEHTVVIAASHRVFSFGSNEFGQLGLGHTKSVTRPSCVKALKSELCSADGQLGLGHTEMTFDQVTQWNGGTAEQIDAGVAHTVVLTAHGQLFAWGSNEDGQCGLGDAPGACLPTPVPSDEEIVSLSCGYRHTAFVTGHVTW</sequence>
<organism evidence="4 5">
    <name type="scientific">Amphibalanus amphitrite</name>
    <name type="common">Striped barnacle</name>
    <name type="synonym">Balanus amphitrite</name>
    <dbReference type="NCBI Taxonomy" id="1232801"/>
    <lineage>
        <taxon>Eukaryota</taxon>
        <taxon>Metazoa</taxon>
        <taxon>Ecdysozoa</taxon>
        <taxon>Arthropoda</taxon>
        <taxon>Crustacea</taxon>
        <taxon>Multicrustacea</taxon>
        <taxon>Cirripedia</taxon>
        <taxon>Thoracica</taxon>
        <taxon>Thoracicalcarea</taxon>
        <taxon>Balanomorpha</taxon>
        <taxon>Balanoidea</taxon>
        <taxon>Balanidae</taxon>
        <taxon>Amphibalaninae</taxon>
        <taxon>Amphibalanus</taxon>
    </lineage>
</organism>